<gene>
    <name evidence="3" type="ORF">BN10_130038</name>
</gene>
<dbReference type="CDD" id="cd00338">
    <property type="entry name" value="Ser_Recombinase"/>
    <property type="match status" value="1"/>
</dbReference>
<dbReference type="SMART" id="SM00857">
    <property type="entry name" value="Resolvase"/>
    <property type="match status" value="1"/>
</dbReference>
<dbReference type="GO" id="GO:0003677">
    <property type="term" value="F:DNA binding"/>
    <property type="evidence" value="ECO:0007669"/>
    <property type="project" value="InterPro"/>
</dbReference>
<dbReference type="Pfam" id="PF07508">
    <property type="entry name" value="Recombinase"/>
    <property type="match status" value="1"/>
</dbReference>
<evidence type="ECO:0000313" key="3">
    <source>
        <dbReference type="EMBL" id="CCH69024.1"/>
    </source>
</evidence>
<dbReference type="InterPro" id="IPR050639">
    <property type="entry name" value="SSR_resolvase"/>
</dbReference>
<feature type="domain" description="Resolvase/invertase-type recombinase catalytic" evidence="2">
    <location>
        <begin position="11"/>
        <end position="161"/>
    </location>
</feature>
<dbReference type="eggNOG" id="COG1961">
    <property type="taxonomic scope" value="Bacteria"/>
</dbReference>
<feature type="region of interest" description="Disordered" evidence="1">
    <location>
        <begin position="145"/>
        <end position="164"/>
    </location>
</feature>
<comment type="caution">
    <text evidence="3">The sequence shown here is derived from an EMBL/GenBank/DDBJ whole genome shotgun (WGS) entry which is preliminary data.</text>
</comment>
<dbReference type="Proteomes" id="UP000013167">
    <property type="component" value="Unassembled WGS sequence"/>
</dbReference>
<accession>N0E287</accession>
<dbReference type="SUPFAM" id="SSF53041">
    <property type="entry name" value="Resolvase-like"/>
    <property type="match status" value="1"/>
</dbReference>
<dbReference type="InterPro" id="IPR036162">
    <property type="entry name" value="Resolvase-like_N_sf"/>
</dbReference>
<sequence length="315" mass="34813">MMREVADAPLRAAIYLRISQDRELDGLAIERQREDCENVVAQHKWTVAPEHVYTDQSISATDASVNRPAYDRLVRDFDAREWDALVCWDLDRLTRQPRQLEDWIDRAESRGLRIVTANGEADLGTDSGRLFARVKAAVARAEVERKSARQSRAHRQRAAMGRPPKGVRALGYSLDGTVRAGEAEAVRAIFTAFNAGASLRSIARALSGVTGPDVPAVPALPSFRTTLMRERNEARAREGLPERPVPPERPWNPSTVQGILRNPRYAGYSILTPRDARDGTMRRDSAARIVRDATGAPVHQAPADRGTVGKVALLA</sequence>
<feature type="region of interest" description="Disordered" evidence="1">
    <location>
        <begin position="291"/>
        <end position="315"/>
    </location>
</feature>
<dbReference type="InterPro" id="IPR006119">
    <property type="entry name" value="Resolv_N"/>
</dbReference>
<evidence type="ECO:0000313" key="4">
    <source>
        <dbReference type="Proteomes" id="UP000013167"/>
    </source>
</evidence>
<dbReference type="PANTHER" id="PTHR30461:SF23">
    <property type="entry name" value="DNA RECOMBINASE-RELATED"/>
    <property type="match status" value="1"/>
</dbReference>
<dbReference type="GO" id="GO:0000150">
    <property type="term" value="F:DNA strand exchange activity"/>
    <property type="evidence" value="ECO:0007669"/>
    <property type="project" value="InterPro"/>
</dbReference>
<dbReference type="PANTHER" id="PTHR30461">
    <property type="entry name" value="DNA-INVERTASE FROM LAMBDOID PROPHAGE"/>
    <property type="match status" value="1"/>
</dbReference>
<feature type="compositionally biased region" description="Basic residues" evidence="1">
    <location>
        <begin position="148"/>
        <end position="157"/>
    </location>
</feature>
<protein>
    <submittedName>
        <fullName evidence="3">Putative integrase</fullName>
    </submittedName>
</protein>
<dbReference type="PROSITE" id="PS51736">
    <property type="entry name" value="RECOMBINASES_3"/>
    <property type="match status" value="1"/>
</dbReference>
<keyword evidence="4" id="KW-1185">Reference proteome</keyword>
<proteinExistence type="predicted"/>
<dbReference type="Pfam" id="PF00239">
    <property type="entry name" value="Resolvase"/>
    <property type="match status" value="1"/>
</dbReference>
<dbReference type="InterPro" id="IPR011109">
    <property type="entry name" value="DNA_bind_recombinase_dom"/>
</dbReference>
<feature type="region of interest" description="Disordered" evidence="1">
    <location>
        <begin position="235"/>
        <end position="254"/>
    </location>
</feature>
<name>N0E287_9MICO</name>
<organism evidence="3 4">
    <name type="scientific">Phycicoccus elongatus Lp2</name>
    <dbReference type="NCBI Taxonomy" id="1193181"/>
    <lineage>
        <taxon>Bacteria</taxon>
        <taxon>Bacillati</taxon>
        <taxon>Actinomycetota</taxon>
        <taxon>Actinomycetes</taxon>
        <taxon>Micrococcales</taxon>
        <taxon>Intrasporangiaceae</taxon>
        <taxon>Phycicoccus</taxon>
    </lineage>
</organism>
<evidence type="ECO:0000259" key="2">
    <source>
        <dbReference type="PROSITE" id="PS51736"/>
    </source>
</evidence>
<dbReference type="EMBL" id="CAIZ01000035">
    <property type="protein sequence ID" value="CCH69024.1"/>
    <property type="molecule type" value="Genomic_DNA"/>
</dbReference>
<dbReference type="HOGENOM" id="CLU_010686_0_3_11"/>
<dbReference type="STRING" id="1193181.BN10_130038"/>
<dbReference type="Gene3D" id="3.90.1750.20">
    <property type="entry name" value="Putative Large Serine Recombinase, Chain B, Domain 2"/>
    <property type="match status" value="1"/>
</dbReference>
<dbReference type="Gene3D" id="3.40.50.1390">
    <property type="entry name" value="Resolvase, N-terminal catalytic domain"/>
    <property type="match status" value="1"/>
</dbReference>
<evidence type="ECO:0000256" key="1">
    <source>
        <dbReference type="SAM" id="MobiDB-lite"/>
    </source>
</evidence>
<dbReference type="AlphaFoldDB" id="N0E287"/>
<reference evidence="3 4" key="1">
    <citation type="journal article" date="2013" name="ISME J.">
        <title>A metabolic model for members of the genus Tetrasphaera involved in enhanced biological phosphorus removal.</title>
        <authorList>
            <person name="Kristiansen R."/>
            <person name="Nguyen H.T.T."/>
            <person name="Saunders A.M."/>
            <person name="Nielsen J.L."/>
            <person name="Wimmer R."/>
            <person name="Le V.Q."/>
            <person name="McIlroy S.J."/>
            <person name="Petrovski S."/>
            <person name="Seviour R.J."/>
            <person name="Calteau A."/>
            <person name="Nielsen K.L."/>
            <person name="Nielsen P.H."/>
        </authorList>
    </citation>
    <scope>NUCLEOTIDE SEQUENCE [LARGE SCALE GENOMIC DNA]</scope>
    <source>
        <strain evidence="3 4">Lp2</strain>
    </source>
</reference>
<dbReference type="InterPro" id="IPR038109">
    <property type="entry name" value="DNA_bind_recomb_sf"/>
</dbReference>